<dbReference type="SUPFAM" id="SSF53187">
    <property type="entry name" value="Zn-dependent exopeptidases"/>
    <property type="match status" value="1"/>
</dbReference>
<dbReference type="Gene3D" id="3.30.70.360">
    <property type="match status" value="1"/>
</dbReference>
<dbReference type="GO" id="GO:0071713">
    <property type="term" value="F:para-aminobenzoyl-glutamate hydrolase activity"/>
    <property type="evidence" value="ECO:0007669"/>
    <property type="project" value="TreeGrafter"/>
</dbReference>
<dbReference type="Proteomes" id="UP000199068">
    <property type="component" value="Unassembled WGS sequence"/>
</dbReference>
<accession>A0A1G9J4B5</accession>
<dbReference type="PANTHER" id="PTHR30575:SF0">
    <property type="entry name" value="XAA-ARG DIPEPTIDASE"/>
    <property type="match status" value="1"/>
</dbReference>
<proteinExistence type="inferred from homology"/>
<dbReference type="PANTHER" id="PTHR30575">
    <property type="entry name" value="PEPTIDASE M20"/>
    <property type="match status" value="1"/>
</dbReference>
<dbReference type="Pfam" id="PF07687">
    <property type="entry name" value="M20_dimer"/>
    <property type="match status" value="1"/>
</dbReference>
<keyword evidence="4" id="KW-1185">Reference proteome</keyword>
<dbReference type="GO" id="GO:0046657">
    <property type="term" value="P:folic acid catabolic process"/>
    <property type="evidence" value="ECO:0007669"/>
    <property type="project" value="TreeGrafter"/>
</dbReference>
<dbReference type="InterPro" id="IPR036264">
    <property type="entry name" value="Bact_exopeptidase_dim_dom"/>
</dbReference>
<dbReference type="InterPro" id="IPR017144">
    <property type="entry name" value="Xaa-Arg_dipeptidase"/>
</dbReference>
<name>A0A1G9J4B5_9FIRM</name>
<organism evidence="3 4">
    <name type="scientific">Romboutsia lituseburensis DSM 797</name>
    <dbReference type="NCBI Taxonomy" id="1121325"/>
    <lineage>
        <taxon>Bacteria</taxon>
        <taxon>Bacillati</taxon>
        <taxon>Bacillota</taxon>
        <taxon>Clostridia</taxon>
        <taxon>Peptostreptococcales</taxon>
        <taxon>Peptostreptococcaceae</taxon>
        <taxon>Romboutsia</taxon>
    </lineage>
</organism>
<dbReference type="SUPFAM" id="SSF55031">
    <property type="entry name" value="Bacterial exopeptidase dimerisation domain"/>
    <property type="match status" value="1"/>
</dbReference>
<gene>
    <name evidence="3" type="ORF">SAMN04515677_101495</name>
</gene>
<dbReference type="InterPro" id="IPR017439">
    <property type="entry name" value="Amidohydrolase"/>
</dbReference>
<protein>
    <recommendedName>
        <fullName evidence="1">Peptidase M20 domain-containing protein 2</fullName>
    </recommendedName>
</protein>
<dbReference type="Gene3D" id="3.40.630.10">
    <property type="entry name" value="Zn peptidases"/>
    <property type="match status" value="1"/>
</dbReference>
<dbReference type="NCBIfam" id="TIGR01891">
    <property type="entry name" value="amidohydrolases"/>
    <property type="match status" value="1"/>
</dbReference>
<evidence type="ECO:0000256" key="1">
    <source>
        <dbReference type="PIRNR" id="PIRNR037226"/>
    </source>
</evidence>
<feature type="domain" description="Peptidase M20 dimerisation" evidence="2">
    <location>
        <begin position="181"/>
        <end position="271"/>
    </location>
</feature>
<reference evidence="3 4" key="1">
    <citation type="submission" date="2016-10" db="EMBL/GenBank/DDBJ databases">
        <authorList>
            <person name="de Groot N.N."/>
        </authorList>
    </citation>
    <scope>NUCLEOTIDE SEQUENCE [LARGE SCALE GENOMIC DNA]</scope>
    <source>
        <strain evidence="3 4">DSM 797</strain>
    </source>
</reference>
<dbReference type="FunFam" id="3.30.70.360:FF:000004">
    <property type="entry name" value="Peptidase M20 domain-containing protein 2"/>
    <property type="match status" value="1"/>
</dbReference>
<dbReference type="PIRSF" id="PIRSF037226">
    <property type="entry name" value="Amidohydrolase_ACY1L2_prd"/>
    <property type="match status" value="1"/>
</dbReference>
<dbReference type="InterPro" id="IPR052030">
    <property type="entry name" value="Peptidase_M20/M20A_hydrolases"/>
</dbReference>
<dbReference type="EMBL" id="FNGW01000001">
    <property type="protein sequence ID" value="SDL32096.1"/>
    <property type="molecule type" value="Genomic_DNA"/>
</dbReference>
<dbReference type="InterPro" id="IPR011650">
    <property type="entry name" value="Peptidase_M20_dimer"/>
</dbReference>
<keyword evidence="3" id="KW-0378">Hydrolase</keyword>
<evidence type="ECO:0000313" key="3">
    <source>
        <dbReference type="EMBL" id="SDL32096.1"/>
    </source>
</evidence>
<dbReference type="RefSeq" id="WP_092722503.1">
    <property type="nucleotide sequence ID" value="NZ_FNGW01000001.1"/>
</dbReference>
<dbReference type="AlphaFoldDB" id="A0A1G9J4B5"/>
<dbReference type="InterPro" id="IPR002933">
    <property type="entry name" value="Peptidase_M20"/>
</dbReference>
<dbReference type="GO" id="GO:0016805">
    <property type="term" value="F:dipeptidase activity"/>
    <property type="evidence" value="ECO:0007669"/>
    <property type="project" value="InterPro"/>
</dbReference>
<dbReference type="GO" id="GO:0005737">
    <property type="term" value="C:cytoplasm"/>
    <property type="evidence" value="ECO:0007669"/>
    <property type="project" value="TreeGrafter"/>
</dbReference>
<evidence type="ECO:0000259" key="2">
    <source>
        <dbReference type="Pfam" id="PF07687"/>
    </source>
</evidence>
<comment type="similarity">
    <text evidence="1">Belongs to the peptidase M20A family.</text>
</comment>
<dbReference type="Pfam" id="PF01546">
    <property type="entry name" value="Peptidase_M20"/>
    <property type="match status" value="1"/>
</dbReference>
<dbReference type="CDD" id="cd05672">
    <property type="entry name" value="M20_ACY1L2-like"/>
    <property type="match status" value="1"/>
</dbReference>
<evidence type="ECO:0000313" key="4">
    <source>
        <dbReference type="Proteomes" id="UP000199068"/>
    </source>
</evidence>
<sequence>MKNLNIDKIKKNILFEIENQKQEYIKISHKIHEKPEVGNNEYFACETLTTLLKENGFDVEVNIAGHETGFIAKNKSRFRKGPVIGFLAEYDALPSLGHACGHNIIGVASCAAAIALSTQLDNVGGEVRVYGCPAEEGGENGSAKGSFVKGNLFKEVDACLMIHPSNENSVTGTSLAVDPVEFEFIGKSAHAAGCPQKGINALDGVIQLFNGINALRQHLTDDVRIHGIITHGGDAPNIVPDYSKARFYIRAKTRKTLNEVTKKVENIAKGAALATGSKVNINFFQNEVDNFYVNDKFNELFAEVMNELGEEINTIKNEGFGSTDAGNVSHVVPTLHPHIKIGPKTLVGHTHEFCEAACSKDGDKALIVGSKALSLTALNLFINEEKLNEIKNEFDKNINLK</sequence>
<dbReference type="STRING" id="1121325.SAMN04515677_101495"/>